<keyword evidence="3 6" id="KW-0560">Oxidoreductase</keyword>
<dbReference type="GO" id="GO:0010436">
    <property type="term" value="F:carotenoid dioxygenase activity"/>
    <property type="evidence" value="ECO:0007669"/>
    <property type="project" value="TreeGrafter"/>
</dbReference>
<evidence type="ECO:0000256" key="2">
    <source>
        <dbReference type="ARBA" id="ARBA00022723"/>
    </source>
</evidence>
<dbReference type="InterPro" id="IPR004294">
    <property type="entry name" value="Carotenoid_Oase"/>
</dbReference>
<sequence length="481" mass="53171">MTTGEDIAVDRSRVFEPAVGEYDDIVIEDITGALPEDLLGTLYRSAPVRWEAGGFYARHLFDGDGMVAKFSLQGGKLRYRNRYVRTPKYQREEAGRGDRVRGLGTLAAGGPLGNAGRGPADRSNTTSIYHGDRLVSLSDDGRPWELDPDSLETRGRCDFGGALSLLSTFSPHPKVDPVTGELFNFGLTVPPLGRTPGVVGLRCYRVDPLGRLSTIRTVPLTHVLINHDFAITERYLVFVLDPLTMNPVRAARAGLGMVDFNSATEFRAELGSEVILVPRDGSAPRRFTIPAFPKVHVNNAYEVGRDVLIDVVKYDDWDETAKMLSDFREYGPARGGTLTRLRITPSDRVELTELSASLGEFPMHDWRRTGQYFRYSYLMESDGTTPPSLEKIDNETGKQTSMGGFSVHDGVGEPFFVPRADSDGEDDGWLLLVVYLAQEHRSALYVVDARDLEAGPVAVARLPHHFFPGFHGMFTDRVSPA</sequence>
<dbReference type="PANTHER" id="PTHR10543:SF89">
    <property type="entry name" value="CAROTENOID 9,10(9',10')-CLEAVAGE DIOXYGENASE 1"/>
    <property type="match status" value="1"/>
</dbReference>
<reference evidence="7" key="1">
    <citation type="submission" date="2023-08" db="EMBL/GenBank/DDBJ databases">
        <title>The draft genome of Tsukamurella strandjordii strain 050030.</title>
        <authorList>
            <person name="Zhao F."/>
            <person name="Feng Y."/>
            <person name="Zong Z."/>
        </authorList>
    </citation>
    <scope>NUCLEOTIDE SEQUENCE</scope>
    <source>
        <strain evidence="7">050030</strain>
    </source>
</reference>
<evidence type="ECO:0000313" key="7">
    <source>
        <dbReference type="EMBL" id="MDP0399903.1"/>
    </source>
</evidence>
<comment type="similarity">
    <text evidence="1 6">Belongs to the carotenoid oxygenase family.</text>
</comment>
<evidence type="ECO:0000313" key="8">
    <source>
        <dbReference type="Proteomes" id="UP001178281"/>
    </source>
</evidence>
<dbReference type="AlphaFoldDB" id="A0AA90NDH1"/>
<proteinExistence type="inferred from homology"/>
<comment type="caution">
    <text evidence="7">The sequence shown here is derived from an EMBL/GenBank/DDBJ whole genome shotgun (WGS) entry which is preliminary data.</text>
</comment>
<evidence type="ECO:0000256" key="4">
    <source>
        <dbReference type="ARBA" id="ARBA00023004"/>
    </source>
</evidence>
<gene>
    <name evidence="7" type="ORF">Q7X28_18460</name>
</gene>
<evidence type="ECO:0000256" key="5">
    <source>
        <dbReference type="PIRSR" id="PIRSR604294-1"/>
    </source>
</evidence>
<dbReference type="RefSeq" id="WP_305112404.1">
    <property type="nucleotide sequence ID" value="NZ_JAUTIX010000007.1"/>
</dbReference>
<dbReference type="Pfam" id="PF03055">
    <property type="entry name" value="RPE65"/>
    <property type="match status" value="1"/>
</dbReference>
<keyword evidence="6" id="KW-0223">Dioxygenase</keyword>
<feature type="binding site" evidence="5">
    <location>
        <position position="296"/>
    </location>
    <ligand>
        <name>Fe cation</name>
        <dbReference type="ChEBI" id="CHEBI:24875"/>
        <note>catalytic</note>
    </ligand>
</feature>
<name>A0AA90NDH1_9ACTN</name>
<evidence type="ECO:0000256" key="6">
    <source>
        <dbReference type="RuleBase" id="RU364048"/>
    </source>
</evidence>
<dbReference type="EMBL" id="JAUTIX010000007">
    <property type="protein sequence ID" value="MDP0399903.1"/>
    <property type="molecule type" value="Genomic_DNA"/>
</dbReference>
<accession>A0AA90NDH1</accession>
<dbReference type="GO" id="GO:0046872">
    <property type="term" value="F:metal ion binding"/>
    <property type="evidence" value="ECO:0007669"/>
    <property type="project" value="UniProtKB-KW"/>
</dbReference>
<evidence type="ECO:0000256" key="1">
    <source>
        <dbReference type="ARBA" id="ARBA00006787"/>
    </source>
</evidence>
<comment type="cofactor">
    <cofactor evidence="5 6">
        <name>Fe(2+)</name>
        <dbReference type="ChEBI" id="CHEBI:29033"/>
    </cofactor>
    <text evidence="5 6">Binds 1 Fe(2+) ion per subunit.</text>
</comment>
<keyword evidence="8" id="KW-1185">Reference proteome</keyword>
<keyword evidence="4 5" id="KW-0408">Iron</keyword>
<protein>
    <recommendedName>
        <fullName evidence="6">Dioxygenase</fullName>
        <ecNumber evidence="6">1.13.11.-</ecNumber>
    </recommendedName>
</protein>
<feature type="binding site" evidence="5">
    <location>
        <position position="172"/>
    </location>
    <ligand>
        <name>Fe cation</name>
        <dbReference type="ChEBI" id="CHEBI:24875"/>
        <note>catalytic</note>
    </ligand>
</feature>
<dbReference type="EC" id="1.13.11.-" evidence="6"/>
<feature type="binding site" evidence="5">
    <location>
        <position position="227"/>
    </location>
    <ligand>
        <name>Fe cation</name>
        <dbReference type="ChEBI" id="CHEBI:24875"/>
        <note>catalytic</note>
    </ligand>
</feature>
<organism evidence="7 8">
    <name type="scientific">Tsukamurella strandjordii</name>
    <dbReference type="NCBI Taxonomy" id="147577"/>
    <lineage>
        <taxon>Bacteria</taxon>
        <taxon>Bacillati</taxon>
        <taxon>Actinomycetota</taxon>
        <taxon>Actinomycetes</taxon>
        <taxon>Mycobacteriales</taxon>
        <taxon>Tsukamurellaceae</taxon>
        <taxon>Tsukamurella</taxon>
    </lineage>
</organism>
<dbReference type="PANTHER" id="PTHR10543">
    <property type="entry name" value="BETA-CAROTENE DIOXYGENASE"/>
    <property type="match status" value="1"/>
</dbReference>
<evidence type="ECO:0000256" key="3">
    <source>
        <dbReference type="ARBA" id="ARBA00023002"/>
    </source>
</evidence>
<feature type="binding site" evidence="5">
    <location>
        <position position="471"/>
    </location>
    <ligand>
        <name>Fe cation</name>
        <dbReference type="ChEBI" id="CHEBI:24875"/>
        <note>catalytic</note>
    </ligand>
</feature>
<keyword evidence="2 5" id="KW-0479">Metal-binding</keyword>
<dbReference type="Proteomes" id="UP001178281">
    <property type="component" value="Unassembled WGS sequence"/>
</dbReference>
<dbReference type="GO" id="GO:0016121">
    <property type="term" value="P:carotene catabolic process"/>
    <property type="evidence" value="ECO:0007669"/>
    <property type="project" value="TreeGrafter"/>
</dbReference>